<comment type="cofactor">
    <cofactor evidence="1">
        <name>heme</name>
        <dbReference type="ChEBI" id="CHEBI:30413"/>
    </cofactor>
</comment>
<dbReference type="AlphaFoldDB" id="A0AAV4F6G5"/>
<evidence type="ECO:0000256" key="5">
    <source>
        <dbReference type="ARBA" id="ARBA00023004"/>
    </source>
</evidence>
<evidence type="ECO:0000256" key="4">
    <source>
        <dbReference type="ARBA" id="ARBA00023002"/>
    </source>
</evidence>
<dbReference type="PANTHER" id="PTHR24303:SF31">
    <property type="entry name" value="CYTOCHROME P450 307A1-RELATED"/>
    <property type="match status" value="1"/>
</dbReference>
<sequence>METMRLYYVVPFAIPREIQRDTTIGGYEIPAKTLLVTNNLSMMRDPKYWPEPFEFKPERFISSTKEGADCKFVASRHEGWAPFQIGHRSCIGESLAKLCRRRGRNVS</sequence>
<dbReference type="GO" id="GO:0020037">
    <property type="term" value="F:heme binding"/>
    <property type="evidence" value="ECO:0007669"/>
    <property type="project" value="InterPro"/>
</dbReference>
<dbReference type="GO" id="GO:0005506">
    <property type="term" value="F:iron ion binding"/>
    <property type="evidence" value="ECO:0007669"/>
    <property type="project" value="InterPro"/>
</dbReference>
<keyword evidence="3" id="KW-0479">Metal-binding</keyword>
<keyword evidence="4" id="KW-0560">Oxidoreductase</keyword>
<dbReference type="GO" id="GO:0016705">
    <property type="term" value="F:oxidoreductase activity, acting on paired donors, with incorporation or reduction of molecular oxygen"/>
    <property type="evidence" value="ECO:0007669"/>
    <property type="project" value="InterPro"/>
</dbReference>
<name>A0AAV4F6G5_9GAST</name>
<keyword evidence="5" id="KW-0408">Iron</keyword>
<dbReference type="EMBL" id="BMAT01004105">
    <property type="protein sequence ID" value="GFR68283.1"/>
    <property type="molecule type" value="Genomic_DNA"/>
</dbReference>
<dbReference type="InterPro" id="IPR001128">
    <property type="entry name" value="Cyt_P450"/>
</dbReference>
<accession>A0AAV4F6G5</accession>
<keyword evidence="8" id="KW-1185">Reference proteome</keyword>
<dbReference type="PANTHER" id="PTHR24303">
    <property type="entry name" value="HEME-BINDING MONOOXYGENASE FAMILY"/>
    <property type="match status" value="1"/>
</dbReference>
<comment type="caution">
    <text evidence="7">The sequence shown here is derived from an EMBL/GenBank/DDBJ whole genome shotgun (WGS) entry which is preliminary data.</text>
</comment>
<evidence type="ECO:0000313" key="7">
    <source>
        <dbReference type="EMBL" id="GFR68283.1"/>
    </source>
</evidence>
<evidence type="ECO:0000256" key="2">
    <source>
        <dbReference type="ARBA" id="ARBA00010617"/>
    </source>
</evidence>
<dbReference type="Pfam" id="PF00067">
    <property type="entry name" value="p450"/>
    <property type="match status" value="1"/>
</dbReference>
<dbReference type="InterPro" id="IPR036396">
    <property type="entry name" value="Cyt_P450_sf"/>
</dbReference>
<evidence type="ECO:0000256" key="3">
    <source>
        <dbReference type="ARBA" id="ARBA00022723"/>
    </source>
</evidence>
<dbReference type="Gene3D" id="1.10.630.10">
    <property type="entry name" value="Cytochrome P450"/>
    <property type="match status" value="1"/>
</dbReference>
<organism evidence="7 8">
    <name type="scientific">Elysia marginata</name>
    <dbReference type="NCBI Taxonomy" id="1093978"/>
    <lineage>
        <taxon>Eukaryota</taxon>
        <taxon>Metazoa</taxon>
        <taxon>Spiralia</taxon>
        <taxon>Lophotrochozoa</taxon>
        <taxon>Mollusca</taxon>
        <taxon>Gastropoda</taxon>
        <taxon>Heterobranchia</taxon>
        <taxon>Euthyneura</taxon>
        <taxon>Panpulmonata</taxon>
        <taxon>Sacoglossa</taxon>
        <taxon>Placobranchoidea</taxon>
        <taxon>Plakobranchidae</taxon>
        <taxon>Elysia</taxon>
    </lineage>
</organism>
<proteinExistence type="inferred from homology"/>
<evidence type="ECO:0000256" key="1">
    <source>
        <dbReference type="ARBA" id="ARBA00001971"/>
    </source>
</evidence>
<protein>
    <submittedName>
        <fullName evidence="7">Cytochrome P450</fullName>
    </submittedName>
</protein>
<comment type="similarity">
    <text evidence="2">Belongs to the cytochrome P450 family.</text>
</comment>
<gene>
    <name evidence="7" type="ORF">ElyMa_002017200</name>
</gene>
<dbReference type="Proteomes" id="UP000762676">
    <property type="component" value="Unassembled WGS sequence"/>
</dbReference>
<reference evidence="7 8" key="1">
    <citation type="journal article" date="2021" name="Elife">
        <title>Chloroplast acquisition without the gene transfer in kleptoplastic sea slugs, Plakobranchus ocellatus.</title>
        <authorList>
            <person name="Maeda T."/>
            <person name="Takahashi S."/>
            <person name="Yoshida T."/>
            <person name="Shimamura S."/>
            <person name="Takaki Y."/>
            <person name="Nagai Y."/>
            <person name="Toyoda A."/>
            <person name="Suzuki Y."/>
            <person name="Arimoto A."/>
            <person name="Ishii H."/>
            <person name="Satoh N."/>
            <person name="Nishiyama T."/>
            <person name="Hasebe M."/>
            <person name="Maruyama T."/>
            <person name="Minagawa J."/>
            <person name="Obokata J."/>
            <person name="Shigenobu S."/>
        </authorList>
    </citation>
    <scope>NUCLEOTIDE SEQUENCE [LARGE SCALE GENOMIC DNA]</scope>
</reference>
<dbReference type="GO" id="GO:0004497">
    <property type="term" value="F:monooxygenase activity"/>
    <property type="evidence" value="ECO:0007669"/>
    <property type="project" value="UniProtKB-KW"/>
</dbReference>
<evidence type="ECO:0000256" key="6">
    <source>
        <dbReference type="ARBA" id="ARBA00023033"/>
    </source>
</evidence>
<dbReference type="SUPFAM" id="SSF48264">
    <property type="entry name" value="Cytochrome P450"/>
    <property type="match status" value="1"/>
</dbReference>
<evidence type="ECO:0000313" key="8">
    <source>
        <dbReference type="Proteomes" id="UP000762676"/>
    </source>
</evidence>
<keyword evidence="6" id="KW-0503">Monooxygenase</keyword>